<feature type="domain" description="F-box protein At3g26010-like beta-propeller" evidence="1">
    <location>
        <begin position="55"/>
        <end position="254"/>
    </location>
</feature>
<dbReference type="InterPro" id="IPR055290">
    <property type="entry name" value="At3g26010-like"/>
</dbReference>
<dbReference type="Pfam" id="PF24750">
    <property type="entry name" value="b-prop_At3g26010-like"/>
    <property type="match status" value="1"/>
</dbReference>
<organism evidence="2 3">
    <name type="scientific">Ficus carica</name>
    <name type="common">Common fig</name>
    <dbReference type="NCBI Taxonomy" id="3494"/>
    <lineage>
        <taxon>Eukaryota</taxon>
        <taxon>Viridiplantae</taxon>
        <taxon>Streptophyta</taxon>
        <taxon>Embryophyta</taxon>
        <taxon>Tracheophyta</taxon>
        <taxon>Spermatophyta</taxon>
        <taxon>Magnoliopsida</taxon>
        <taxon>eudicotyledons</taxon>
        <taxon>Gunneridae</taxon>
        <taxon>Pentapetalae</taxon>
        <taxon>rosids</taxon>
        <taxon>fabids</taxon>
        <taxon>Rosales</taxon>
        <taxon>Moraceae</taxon>
        <taxon>Ficeae</taxon>
        <taxon>Ficus</taxon>
    </lineage>
</organism>
<dbReference type="Proteomes" id="UP001187192">
    <property type="component" value="Unassembled WGS sequence"/>
</dbReference>
<dbReference type="PANTHER" id="PTHR35546:SF70">
    <property type="entry name" value="F-BOX PROTEIN INTERACTION DOMAIN PROTEIN"/>
    <property type="match status" value="1"/>
</dbReference>
<keyword evidence="3" id="KW-1185">Reference proteome</keyword>
<comment type="caution">
    <text evidence="2">The sequence shown here is derived from an EMBL/GenBank/DDBJ whole genome shotgun (WGS) entry which is preliminary data.</text>
</comment>
<reference evidence="2" key="1">
    <citation type="submission" date="2023-07" db="EMBL/GenBank/DDBJ databases">
        <title>draft genome sequence of fig (Ficus carica).</title>
        <authorList>
            <person name="Takahashi T."/>
            <person name="Nishimura K."/>
        </authorList>
    </citation>
    <scope>NUCLEOTIDE SEQUENCE</scope>
</reference>
<accession>A0AA88DLB2</accession>
<evidence type="ECO:0000313" key="3">
    <source>
        <dbReference type="Proteomes" id="UP001187192"/>
    </source>
</evidence>
<evidence type="ECO:0000259" key="1">
    <source>
        <dbReference type="Pfam" id="PF24750"/>
    </source>
</evidence>
<evidence type="ECO:0000313" key="2">
    <source>
        <dbReference type="EMBL" id="GMN57353.1"/>
    </source>
</evidence>
<dbReference type="PANTHER" id="PTHR35546">
    <property type="entry name" value="F-BOX PROTEIN INTERACTION DOMAIN PROTEIN-RELATED"/>
    <property type="match status" value="1"/>
</dbReference>
<dbReference type="AlphaFoldDB" id="A0AA88DLB2"/>
<proteinExistence type="predicted"/>
<name>A0AA88DLB2_FICCA</name>
<sequence>MENISVGNCRTGLLCHYLFGNGSAEYVLLDVVDDQECGVVVNPSLCFFSRTSAHVCASCNGWLLFSCTDVTDITLVNYNVFNFFTKQSFTPPQPQIRGPSIRTGLAVDGQHYQVVRIFNVDNNGSHLLEMEIYSSEKGVWRHERPLIPLPPDLPKLRTFPLYSNGAIHWELGGHLLVYCVHHGECKLIQLPNYVGLDKWSEHSLTYGQCLWESEGRVHYCYSDFDGIHTWLLIKDAEIEDYCSYHYNLRWKHDYSVMHETLVSRNPSIFVQNSLGFWHTGPSFASPVAYVDKFRTIYLKLPGVVVSYNLRTRTLKEICKYEFPKTNFQCCLVVPVVHGGDVPEFRANKRSGDVICLPTPAAKDMAEGRISICNG</sequence>
<protein>
    <recommendedName>
        <fullName evidence="1">F-box protein At3g26010-like beta-propeller domain-containing protein</fullName>
    </recommendedName>
</protein>
<dbReference type="InterPro" id="IPR056592">
    <property type="entry name" value="Beta-prop_At3g26010-like"/>
</dbReference>
<dbReference type="EMBL" id="BTGU01000070">
    <property type="protein sequence ID" value="GMN57353.1"/>
    <property type="molecule type" value="Genomic_DNA"/>
</dbReference>
<gene>
    <name evidence="2" type="ORF">TIFTF001_026460</name>
</gene>